<protein>
    <recommendedName>
        <fullName evidence="10">U3 small nucleolar RNA-interacting protein 2</fullName>
    </recommendedName>
</protein>
<feature type="compositionally biased region" description="Basic and acidic residues" evidence="7">
    <location>
        <begin position="47"/>
        <end position="62"/>
    </location>
</feature>
<dbReference type="InterPro" id="IPR001680">
    <property type="entry name" value="WD40_rpt"/>
</dbReference>
<evidence type="ECO:0000256" key="2">
    <source>
        <dbReference type="ARBA" id="ARBA00022574"/>
    </source>
</evidence>
<keyword evidence="4" id="KW-0539">Nucleus</keyword>
<feature type="coiled-coil region" evidence="6">
    <location>
        <begin position="89"/>
        <end position="119"/>
    </location>
</feature>
<feature type="repeat" description="WD" evidence="5">
    <location>
        <begin position="296"/>
        <end position="337"/>
    </location>
</feature>
<dbReference type="InterPro" id="IPR036322">
    <property type="entry name" value="WD40_repeat_dom_sf"/>
</dbReference>
<dbReference type="Gene3D" id="2.130.10.10">
    <property type="entry name" value="YVTN repeat-like/Quinoprotein amine dehydrogenase"/>
    <property type="match status" value="1"/>
</dbReference>
<comment type="caution">
    <text evidence="8">The sequence shown here is derived from an EMBL/GenBank/DDBJ whole genome shotgun (WGS) entry which is preliminary data.</text>
</comment>
<dbReference type="GO" id="GO:0034511">
    <property type="term" value="F:U3 snoRNA binding"/>
    <property type="evidence" value="ECO:0007669"/>
    <property type="project" value="InterPro"/>
</dbReference>
<accession>A0AAW1DCT6</accession>
<evidence type="ECO:0000313" key="8">
    <source>
        <dbReference type="EMBL" id="KAK9508738.1"/>
    </source>
</evidence>
<evidence type="ECO:0000256" key="5">
    <source>
        <dbReference type="PROSITE-ProRule" id="PRU00221"/>
    </source>
</evidence>
<dbReference type="PANTHER" id="PTHR19865">
    <property type="entry name" value="U3 SMALL NUCLEOLAR RNA INTERACTING PROTEIN 2"/>
    <property type="match status" value="1"/>
</dbReference>
<organism evidence="8 9">
    <name type="scientific">Rhynocoris fuscipes</name>
    <dbReference type="NCBI Taxonomy" id="488301"/>
    <lineage>
        <taxon>Eukaryota</taxon>
        <taxon>Metazoa</taxon>
        <taxon>Ecdysozoa</taxon>
        <taxon>Arthropoda</taxon>
        <taxon>Hexapoda</taxon>
        <taxon>Insecta</taxon>
        <taxon>Pterygota</taxon>
        <taxon>Neoptera</taxon>
        <taxon>Paraneoptera</taxon>
        <taxon>Hemiptera</taxon>
        <taxon>Heteroptera</taxon>
        <taxon>Panheteroptera</taxon>
        <taxon>Cimicomorpha</taxon>
        <taxon>Reduviidae</taxon>
        <taxon>Harpactorinae</taxon>
        <taxon>Harpactorini</taxon>
        <taxon>Rhynocoris</taxon>
    </lineage>
</organism>
<dbReference type="InterPro" id="IPR020472">
    <property type="entry name" value="WD40_PAC1"/>
</dbReference>
<evidence type="ECO:0000256" key="7">
    <source>
        <dbReference type="SAM" id="MobiDB-lite"/>
    </source>
</evidence>
<dbReference type="CDD" id="cd00200">
    <property type="entry name" value="WD40"/>
    <property type="match status" value="1"/>
</dbReference>
<evidence type="ECO:0000256" key="1">
    <source>
        <dbReference type="ARBA" id="ARBA00004123"/>
    </source>
</evidence>
<name>A0AAW1DCT6_9HEMI</name>
<keyword evidence="6" id="KW-0175">Coiled coil</keyword>
<evidence type="ECO:0000256" key="6">
    <source>
        <dbReference type="SAM" id="Coils"/>
    </source>
</evidence>
<dbReference type="Pfam" id="PF00400">
    <property type="entry name" value="WD40"/>
    <property type="match status" value="5"/>
</dbReference>
<feature type="region of interest" description="Disordered" evidence="7">
    <location>
        <begin position="47"/>
        <end position="76"/>
    </location>
</feature>
<dbReference type="PRINTS" id="PR00320">
    <property type="entry name" value="GPROTEINBRPT"/>
</dbReference>
<reference evidence="8 9" key="1">
    <citation type="submission" date="2022-12" db="EMBL/GenBank/DDBJ databases">
        <title>Chromosome-level genome assembly of true bugs.</title>
        <authorList>
            <person name="Ma L."/>
            <person name="Li H."/>
        </authorList>
    </citation>
    <scope>NUCLEOTIDE SEQUENCE [LARGE SCALE GENOMIC DNA]</scope>
    <source>
        <strain evidence="8">Lab_2022b</strain>
    </source>
</reference>
<feature type="compositionally biased region" description="Acidic residues" evidence="7">
    <location>
        <begin position="63"/>
        <end position="73"/>
    </location>
</feature>
<dbReference type="GO" id="GO:0032040">
    <property type="term" value="C:small-subunit processome"/>
    <property type="evidence" value="ECO:0007669"/>
    <property type="project" value="TreeGrafter"/>
</dbReference>
<dbReference type="PROSITE" id="PS50082">
    <property type="entry name" value="WD_REPEATS_2"/>
    <property type="match status" value="3"/>
</dbReference>
<gene>
    <name evidence="8" type="ORF">O3M35_006225</name>
</gene>
<dbReference type="AlphaFoldDB" id="A0AAW1DCT6"/>
<dbReference type="PANTHER" id="PTHR19865:SF0">
    <property type="entry name" value="U3 SMALL NUCLEOLAR RNA-INTERACTING PROTEIN 2"/>
    <property type="match status" value="1"/>
</dbReference>
<evidence type="ECO:0000256" key="3">
    <source>
        <dbReference type="ARBA" id="ARBA00022737"/>
    </source>
</evidence>
<proteinExistence type="predicted"/>
<dbReference type="InterPro" id="IPR015943">
    <property type="entry name" value="WD40/YVTN_repeat-like_dom_sf"/>
</dbReference>
<dbReference type="FunFam" id="2.130.10.10:FF:000509">
    <property type="entry name" value="U3 small nucleolar RNA-interacting protein"/>
    <property type="match status" value="1"/>
</dbReference>
<evidence type="ECO:0000256" key="4">
    <source>
        <dbReference type="ARBA" id="ARBA00023242"/>
    </source>
</evidence>
<keyword evidence="9" id="KW-1185">Reference proteome</keyword>
<dbReference type="SMART" id="SM00320">
    <property type="entry name" value="WD40"/>
    <property type="match status" value="6"/>
</dbReference>
<evidence type="ECO:0000313" key="9">
    <source>
        <dbReference type="Proteomes" id="UP001461498"/>
    </source>
</evidence>
<dbReference type="EMBL" id="JAPXFL010000003">
    <property type="protein sequence ID" value="KAK9508738.1"/>
    <property type="molecule type" value="Genomic_DNA"/>
</dbReference>
<dbReference type="InterPro" id="IPR039241">
    <property type="entry name" value="Rrp9-like"/>
</dbReference>
<dbReference type="PROSITE" id="PS50294">
    <property type="entry name" value="WD_REPEATS_REGION"/>
    <property type="match status" value="2"/>
</dbReference>
<keyword evidence="2 5" id="KW-0853">WD repeat</keyword>
<dbReference type="SUPFAM" id="SSF50978">
    <property type="entry name" value="WD40 repeat-like"/>
    <property type="match status" value="1"/>
</dbReference>
<sequence>MHLVLSQVLLLLVRNNQPKMSSFFIRDGNVKSNTKTKKRKGKVYYNKNDKSQKRIKKPKEQINDEEISSDEDEVYRHKNDVETDEDEYLTAQEKKVKLAKEYLKDIEKEEKERLETEELDNDVILGRLNEEVLSQAGKLKKSVSDKILTEYRPEEFHILKCKQHKRPITCLVVSNNNYLYTGSKDHIIVKWSLVTMSLEGFIPPRRKHKDNETLPDSPIASLAISNDNKYLASCDNSKDIQLWDAGNLSHVFTFKGHTAAVTGLAFCRFSLNLYSCSKDRTVKVWSVQDKAYLETLFGHHMPITGIDSLTKDRAITSGGTDDTVRVWKIQEESQLIFNHTRSIDGVKRLDDHHFISFGDDGSVCIWAVTKKKPLHIIKEAHGKDNIAKVPQWITSVACISNSEVFASGSCDGTVKIWKCEENFRKTSLIANVPIVGFANAMAFTKDFKKLIIGVGQEHKLGRFSKIKEAKNCIVVVHVKKLEE</sequence>
<comment type="subcellular location">
    <subcellularLocation>
        <location evidence="1">Nucleus</location>
    </subcellularLocation>
</comment>
<feature type="repeat" description="WD" evidence="5">
    <location>
        <begin position="393"/>
        <end position="418"/>
    </location>
</feature>
<feature type="repeat" description="WD" evidence="5">
    <location>
        <begin position="254"/>
        <end position="295"/>
    </location>
</feature>
<keyword evidence="3" id="KW-0677">Repeat</keyword>
<dbReference type="Proteomes" id="UP001461498">
    <property type="component" value="Unassembled WGS sequence"/>
</dbReference>
<evidence type="ECO:0008006" key="10">
    <source>
        <dbReference type="Google" id="ProtNLM"/>
    </source>
</evidence>